<dbReference type="AlphaFoldDB" id="A0AAD5TBZ2"/>
<dbReference type="EMBL" id="JADGJQ010000113">
    <property type="protein sequence ID" value="KAJ3169027.1"/>
    <property type="molecule type" value="Genomic_DNA"/>
</dbReference>
<feature type="transmembrane region" description="Helical" evidence="1">
    <location>
        <begin position="81"/>
        <end position="111"/>
    </location>
</feature>
<reference evidence="2" key="1">
    <citation type="submission" date="2020-05" db="EMBL/GenBank/DDBJ databases">
        <title>Phylogenomic resolution of chytrid fungi.</title>
        <authorList>
            <person name="Stajich J.E."/>
            <person name="Amses K."/>
            <person name="Simmons R."/>
            <person name="Seto K."/>
            <person name="Myers J."/>
            <person name="Bonds A."/>
            <person name="Quandt C.A."/>
            <person name="Barry K."/>
            <person name="Liu P."/>
            <person name="Grigoriev I."/>
            <person name="Longcore J.E."/>
            <person name="James T.Y."/>
        </authorList>
    </citation>
    <scope>NUCLEOTIDE SEQUENCE</scope>
    <source>
        <strain evidence="2">JEL0379</strain>
    </source>
</reference>
<sequence>MNFLYRTPQAKTSPTHSAPAYVDPNSSTLGQIWVRAEQLRASAHRAALRQFGAPYAALAARISQLMWMSSIVLDKYPTAKVFVYTLGLAALVPISVFLVTSLVVFGIAVLAALSGIGFFGGGFLAFSGFLCFLLAFWAAVAYSAVSIVVQAQKKTAVQ</sequence>
<evidence type="ECO:0000256" key="1">
    <source>
        <dbReference type="SAM" id="Phobius"/>
    </source>
</evidence>
<accession>A0AAD5TBZ2</accession>
<keyword evidence="1" id="KW-0812">Transmembrane</keyword>
<organism evidence="2 3">
    <name type="scientific">Geranomyces variabilis</name>
    <dbReference type="NCBI Taxonomy" id="109894"/>
    <lineage>
        <taxon>Eukaryota</taxon>
        <taxon>Fungi</taxon>
        <taxon>Fungi incertae sedis</taxon>
        <taxon>Chytridiomycota</taxon>
        <taxon>Chytridiomycota incertae sedis</taxon>
        <taxon>Chytridiomycetes</taxon>
        <taxon>Spizellomycetales</taxon>
        <taxon>Powellomycetaceae</taxon>
        <taxon>Geranomyces</taxon>
    </lineage>
</organism>
<evidence type="ECO:0000313" key="3">
    <source>
        <dbReference type="Proteomes" id="UP001212152"/>
    </source>
</evidence>
<feature type="transmembrane region" description="Helical" evidence="1">
    <location>
        <begin position="123"/>
        <end position="149"/>
    </location>
</feature>
<keyword evidence="1" id="KW-0472">Membrane</keyword>
<keyword evidence="1" id="KW-1133">Transmembrane helix</keyword>
<proteinExistence type="predicted"/>
<gene>
    <name evidence="2" type="ORF">HDU87_000901</name>
</gene>
<dbReference type="Proteomes" id="UP001212152">
    <property type="component" value="Unassembled WGS sequence"/>
</dbReference>
<name>A0AAD5TBZ2_9FUNG</name>
<protein>
    <submittedName>
        <fullName evidence="2">Uncharacterized protein</fullName>
    </submittedName>
</protein>
<keyword evidence="3" id="KW-1185">Reference proteome</keyword>
<evidence type="ECO:0000313" key="2">
    <source>
        <dbReference type="EMBL" id="KAJ3169027.1"/>
    </source>
</evidence>
<comment type="caution">
    <text evidence="2">The sequence shown here is derived from an EMBL/GenBank/DDBJ whole genome shotgun (WGS) entry which is preliminary data.</text>
</comment>